<comment type="caution">
    <text evidence="2">The sequence shown here is derived from an EMBL/GenBank/DDBJ whole genome shotgun (WGS) entry which is preliminary data.</text>
</comment>
<dbReference type="Proteomes" id="UP000701801">
    <property type="component" value="Unassembled WGS sequence"/>
</dbReference>
<dbReference type="Pfam" id="PF00702">
    <property type="entry name" value="Hydrolase"/>
    <property type="match status" value="1"/>
</dbReference>
<dbReference type="Gene3D" id="1.10.150.240">
    <property type="entry name" value="Putative phosphatase, domain 2"/>
    <property type="match status" value="1"/>
</dbReference>
<keyword evidence="3" id="KW-1185">Reference proteome</keyword>
<accession>A0A9N9Q9J2</accession>
<reference evidence="2" key="1">
    <citation type="submission" date="2021-07" db="EMBL/GenBank/DDBJ databases">
        <authorList>
            <person name="Durling M."/>
        </authorList>
    </citation>
    <scope>NUCLEOTIDE SEQUENCE</scope>
</reference>
<name>A0A9N9Q9J2_9HELO</name>
<organism evidence="2 3">
    <name type="scientific">Hymenoscyphus albidus</name>
    <dbReference type="NCBI Taxonomy" id="595503"/>
    <lineage>
        <taxon>Eukaryota</taxon>
        <taxon>Fungi</taxon>
        <taxon>Dikarya</taxon>
        <taxon>Ascomycota</taxon>
        <taxon>Pezizomycotina</taxon>
        <taxon>Leotiomycetes</taxon>
        <taxon>Helotiales</taxon>
        <taxon>Helotiaceae</taxon>
        <taxon>Hymenoscyphus</taxon>
    </lineage>
</organism>
<protein>
    <recommendedName>
        <fullName evidence="4">2-haloalkanoic acid dehalogenase</fullName>
    </recommendedName>
</protein>
<dbReference type="GO" id="GO:0016787">
    <property type="term" value="F:hydrolase activity"/>
    <property type="evidence" value="ECO:0007669"/>
    <property type="project" value="UniProtKB-KW"/>
</dbReference>
<keyword evidence="1" id="KW-0378">Hydrolase</keyword>
<dbReference type="EMBL" id="CAJVRM010000317">
    <property type="protein sequence ID" value="CAG8979502.1"/>
    <property type="molecule type" value="Genomic_DNA"/>
</dbReference>
<dbReference type="OrthoDB" id="2363873at2759"/>
<evidence type="ECO:0000256" key="1">
    <source>
        <dbReference type="ARBA" id="ARBA00022801"/>
    </source>
</evidence>
<dbReference type="PANTHER" id="PTHR43316:SF4">
    <property type="entry name" value="ACID DEHALOGENASE, PUTATIVE (AFU_ORTHOLOGUE AFUA_8G05870)-RELATED"/>
    <property type="match status" value="1"/>
</dbReference>
<dbReference type="Gene3D" id="3.40.50.1000">
    <property type="entry name" value="HAD superfamily/HAD-like"/>
    <property type="match status" value="1"/>
</dbReference>
<dbReference type="InterPro" id="IPR051540">
    <property type="entry name" value="S-2-haloacid_dehalogenase"/>
</dbReference>
<proteinExistence type="predicted"/>
<dbReference type="InterPro" id="IPR023214">
    <property type="entry name" value="HAD_sf"/>
</dbReference>
<evidence type="ECO:0000313" key="3">
    <source>
        <dbReference type="Proteomes" id="UP000701801"/>
    </source>
</evidence>
<evidence type="ECO:0008006" key="4">
    <source>
        <dbReference type="Google" id="ProtNLM"/>
    </source>
</evidence>
<dbReference type="SUPFAM" id="SSF56784">
    <property type="entry name" value="HAD-like"/>
    <property type="match status" value="1"/>
</dbReference>
<sequence>MSNSKSKHIVFDVVGTCVSFDAFFSKIDTTIGPLLRSHSITPQFFGYSWMTASELEFTFLSLSERYKPYKGILGAVFYRTLSFAGIPNARALISEEQRDACIQSYSELTLRDGVKECFETLRKGGFTVWLLTTADIPRVQGYFEKGGMEMPKENFISCDSIGVAKPALDAYRPALARFADGDEKWFAAAHMWDVSAAVKVGFRGAYCTVYEKDACEEIFDERMDVVADGLVEMAEKIVGLAA</sequence>
<evidence type="ECO:0000313" key="2">
    <source>
        <dbReference type="EMBL" id="CAG8979502.1"/>
    </source>
</evidence>
<dbReference type="InterPro" id="IPR023198">
    <property type="entry name" value="PGP-like_dom2"/>
</dbReference>
<dbReference type="PANTHER" id="PTHR43316">
    <property type="entry name" value="HYDROLASE, HALOACID DELAHOGENASE-RELATED"/>
    <property type="match status" value="1"/>
</dbReference>
<dbReference type="AlphaFoldDB" id="A0A9N9Q9J2"/>
<dbReference type="InterPro" id="IPR036412">
    <property type="entry name" value="HAD-like_sf"/>
</dbReference>
<gene>
    <name evidence="2" type="ORF">HYALB_00013295</name>
</gene>